<dbReference type="AlphaFoldDB" id="A0ABD0UEN4"/>
<accession>A0ABD0UEN4</accession>
<evidence type="ECO:0000313" key="2">
    <source>
        <dbReference type="EMBL" id="KAL0908842.1"/>
    </source>
</evidence>
<reference evidence="2 3" key="1">
    <citation type="journal article" date="2024" name="Plant Biotechnol. J.">
        <title>Dendrobium thyrsiflorum genome and its molecular insights into genes involved in important horticultural traits.</title>
        <authorList>
            <person name="Chen B."/>
            <person name="Wang J.Y."/>
            <person name="Zheng P.J."/>
            <person name="Li K.L."/>
            <person name="Liang Y.M."/>
            <person name="Chen X.F."/>
            <person name="Zhang C."/>
            <person name="Zhao X."/>
            <person name="He X."/>
            <person name="Zhang G.Q."/>
            <person name="Liu Z.J."/>
            <person name="Xu Q."/>
        </authorList>
    </citation>
    <scope>NUCLEOTIDE SEQUENCE [LARGE SCALE GENOMIC DNA]</scope>
    <source>
        <strain evidence="2">GZMU011</strain>
    </source>
</reference>
<keyword evidence="3" id="KW-1185">Reference proteome</keyword>
<evidence type="ECO:0000256" key="1">
    <source>
        <dbReference type="SAM" id="MobiDB-lite"/>
    </source>
</evidence>
<feature type="compositionally biased region" description="Basic and acidic residues" evidence="1">
    <location>
        <begin position="111"/>
        <end position="121"/>
    </location>
</feature>
<dbReference type="Proteomes" id="UP001552299">
    <property type="component" value="Unassembled WGS sequence"/>
</dbReference>
<proteinExistence type="predicted"/>
<name>A0ABD0UEN4_DENTH</name>
<dbReference type="EMBL" id="JANQDX010000017">
    <property type="protein sequence ID" value="KAL0908842.1"/>
    <property type="molecule type" value="Genomic_DNA"/>
</dbReference>
<evidence type="ECO:0000313" key="3">
    <source>
        <dbReference type="Proteomes" id="UP001552299"/>
    </source>
</evidence>
<organism evidence="2 3">
    <name type="scientific">Dendrobium thyrsiflorum</name>
    <name type="common">Pinecone-like raceme dendrobium</name>
    <name type="synonym">Orchid</name>
    <dbReference type="NCBI Taxonomy" id="117978"/>
    <lineage>
        <taxon>Eukaryota</taxon>
        <taxon>Viridiplantae</taxon>
        <taxon>Streptophyta</taxon>
        <taxon>Embryophyta</taxon>
        <taxon>Tracheophyta</taxon>
        <taxon>Spermatophyta</taxon>
        <taxon>Magnoliopsida</taxon>
        <taxon>Liliopsida</taxon>
        <taxon>Asparagales</taxon>
        <taxon>Orchidaceae</taxon>
        <taxon>Epidendroideae</taxon>
        <taxon>Malaxideae</taxon>
        <taxon>Dendrobiinae</taxon>
        <taxon>Dendrobium</taxon>
    </lineage>
</organism>
<gene>
    <name evidence="2" type="ORF">M5K25_023353</name>
</gene>
<comment type="caution">
    <text evidence="2">The sequence shown here is derived from an EMBL/GenBank/DDBJ whole genome shotgun (WGS) entry which is preliminary data.</text>
</comment>
<sequence>MRISLGTTWQDVCKSHHGNGDLLPLVLPPKRWPVTIQRALHDRVRRRRIHFLQKGLRELLKSNGRNRIRQREKLNNKLMGIPAAVTSWRPRERRIRESTAAADEAEEVEEDKTLASGERRRAAATAAEESDLLHMSPEYSGETPKADQRRTRVYKGFAGWLFRPCYSLILMARFRIAEMGRIVWRWFGRCPMSVGGPAKVWASLGGPTEIRHQAAVQRKPGHTLQEIILLPVQFPAYIYTPEIAANRPEKYMPISNGSSLAVKVEAFPDHVQAVSHVQGFVRWDEKKQTPGVPDSWTDSWIGIRYHLVVRRNSDVTWKFMCQLVVRRLFGRSLTLVGGPAKVWVPLGGPTEVRCQAVVRRKYGHNLVVRRKSRLNLVVWGKSGRHLVVRRKYGVKRWFVRKYRRNLVVRRKSKRYLVVRRKIYVRRWSSGSTEQTVVRSGGGPAVLRAVVKEERGGKSDLRSLLLLFLWLEVPLHEKGRFYL</sequence>
<feature type="region of interest" description="Disordered" evidence="1">
    <location>
        <begin position="96"/>
        <end position="144"/>
    </location>
</feature>
<protein>
    <submittedName>
        <fullName evidence="2">Uncharacterized protein</fullName>
    </submittedName>
</protein>